<feature type="domain" description="Aminotransferase class V" evidence="14">
    <location>
        <begin position="49"/>
        <end position="336"/>
    </location>
</feature>
<evidence type="ECO:0000256" key="6">
    <source>
        <dbReference type="ARBA" id="ARBA00060690"/>
    </source>
</evidence>
<evidence type="ECO:0000256" key="3">
    <source>
        <dbReference type="ARBA" id="ARBA00022576"/>
    </source>
</evidence>
<accession>A0A2D2D0N7</accession>
<evidence type="ECO:0000256" key="5">
    <source>
        <dbReference type="ARBA" id="ARBA00022898"/>
    </source>
</evidence>
<dbReference type="FunFam" id="3.40.640.10:FF:000054">
    <property type="entry name" value="Serine--glyoxylate aminotransferase"/>
    <property type="match status" value="1"/>
</dbReference>
<keyword evidence="4 15" id="KW-0808">Transferase</keyword>
<organism evidence="15 16">
    <name type="scientific">Methylosinus trichosporium (strain ATCC 35070 / NCIMB 11131 / UNIQEM 75 / OB3b)</name>
    <dbReference type="NCBI Taxonomy" id="595536"/>
    <lineage>
        <taxon>Bacteria</taxon>
        <taxon>Pseudomonadati</taxon>
        <taxon>Pseudomonadota</taxon>
        <taxon>Alphaproteobacteria</taxon>
        <taxon>Hyphomicrobiales</taxon>
        <taxon>Methylocystaceae</taxon>
        <taxon>Methylosinus</taxon>
    </lineage>
</organism>
<dbReference type="PANTHER" id="PTHR21152:SF24">
    <property type="entry name" value="ALANINE--GLYOXYLATE AMINOTRANSFERASE 1"/>
    <property type="match status" value="1"/>
</dbReference>
<dbReference type="STRING" id="595536.GCA_000178815_02725"/>
<dbReference type="InterPro" id="IPR020578">
    <property type="entry name" value="Aminotrans_V_PyrdxlP_BS"/>
</dbReference>
<evidence type="ECO:0000256" key="12">
    <source>
        <dbReference type="RuleBase" id="RU004075"/>
    </source>
</evidence>
<dbReference type="GO" id="GO:0004760">
    <property type="term" value="F:L-serine-pyruvate transaminase activity"/>
    <property type="evidence" value="ECO:0007669"/>
    <property type="project" value="TreeGrafter"/>
</dbReference>
<dbReference type="InterPro" id="IPR015424">
    <property type="entry name" value="PyrdxlP-dep_Trfase"/>
</dbReference>
<evidence type="ECO:0000256" key="1">
    <source>
        <dbReference type="ARBA" id="ARBA00001933"/>
    </source>
</evidence>
<dbReference type="SUPFAM" id="SSF53383">
    <property type="entry name" value="PLP-dependent transferases"/>
    <property type="match status" value="1"/>
</dbReference>
<dbReference type="Proteomes" id="UP000230709">
    <property type="component" value="Chromosome"/>
</dbReference>
<comment type="similarity">
    <text evidence="2 12">Belongs to the class-V pyridoxal-phosphate-dependent aminotransferase family.</text>
</comment>
<evidence type="ECO:0000256" key="8">
    <source>
        <dbReference type="ARBA" id="ARBA00070386"/>
    </source>
</evidence>
<dbReference type="Gene3D" id="3.40.640.10">
    <property type="entry name" value="Type I PLP-dependent aspartate aminotransferase-like (Major domain)"/>
    <property type="match status" value="1"/>
</dbReference>
<evidence type="ECO:0000256" key="9">
    <source>
        <dbReference type="ARBA" id="ARBA00093187"/>
    </source>
</evidence>
<evidence type="ECO:0000256" key="13">
    <source>
        <dbReference type="RuleBase" id="RU004504"/>
    </source>
</evidence>
<keyword evidence="5 11" id="KW-0663">Pyridoxal phosphate</keyword>
<dbReference type="FunFam" id="3.90.1150.10:FF:000031">
    <property type="entry name" value="Serine--glyoxylate aminotransferase"/>
    <property type="match status" value="1"/>
</dbReference>
<dbReference type="InterPro" id="IPR015422">
    <property type="entry name" value="PyrdxlP-dep_Trfase_small"/>
</dbReference>
<evidence type="ECO:0000313" key="16">
    <source>
        <dbReference type="Proteomes" id="UP000230709"/>
    </source>
</evidence>
<evidence type="ECO:0000313" key="15">
    <source>
        <dbReference type="EMBL" id="ATQ68556.1"/>
    </source>
</evidence>
<reference evidence="16" key="1">
    <citation type="submission" date="2017-10" db="EMBL/GenBank/DDBJ databases">
        <title>Completed PacBio SMRT sequence of Methylosinus trichosporium OB3b reveals presence of a third large plasmid.</title>
        <authorList>
            <person name="Charles T.C."/>
            <person name="Lynch M.D.J."/>
            <person name="Heil J.R."/>
            <person name="Cheng J."/>
        </authorList>
    </citation>
    <scope>NUCLEOTIDE SEQUENCE [LARGE SCALE GENOMIC DNA]</scope>
    <source>
        <strain evidence="16">OB3b</strain>
    </source>
</reference>
<evidence type="ECO:0000259" key="14">
    <source>
        <dbReference type="Pfam" id="PF00266"/>
    </source>
</evidence>
<protein>
    <recommendedName>
        <fullName evidence="8">Serine--glyoxylate aminotransferase</fullName>
        <ecNumber evidence="7">2.6.1.45</ecNumber>
    </recommendedName>
</protein>
<keyword evidence="16" id="KW-1185">Reference proteome</keyword>
<dbReference type="CDD" id="cd06451">
    <property type="entry name" value="AGAT_like"/>
    <property type="match status" value="1"/>
</dbReference>
<dbReference type="InterPro" id="IPR000192">
    <property type="entry name" value="Aminotrans_V_dom"/>
</dbReference>
<evidence type="ECO:0000256" key="10">
    <source>
        <dbReference type="PIRSR" id="PIRSR000524-1"/>
    </source>
</evidence>
<name>A0A2D2D0N7_METT3</name>
<dbReference type="PIRSF" id="PIRSF000524">
    <property type="entry name" value="SPT"/>
    <property type="match status" value="1"/>
</dbReference>
<dbReference type="InterPro" id="IPR015421">
    <property type="entry name" value="PyrdxlP-dep_Trfase_major"/>
</dbReference>
<evidence type="ECO:0000256" key="7">
    <source>
        <dbReference type="ARBA" id="ARBA00067024"/>
    </source>
</evidence>
<comment type="cofactor">
    <cofactor evidence="1 11 13">
        <name>pyridoxal 5'-phosphate</name>
        <dbReference type="ChEBI" id="CHEBI:597326"/>
    </cofactor>
</comment>
<evidence type="ECO:0000256" key="11">
    <source>
        <dbReference type="PIRSR" id="PIRSR000524-50"/>
    </source>
</evidence>
<feature type="binding site" evidence="10">
    <location>
        <position position="346"/>
    </location>
    <ligand>
        <name>substrate</name>
    </ligand>
</feature>
<dbReference type="GO" id="GO:0008453">
    <property type="term" value="F:alanine-glyoxylate transaminase activity"/>
    <property type="evidence" value="ECO:0007669"/>
    <property type="project" value="TreeGrafter"/>
</dbReference>
<dbReference type="EC" id="2.6.1.45" evidence="7"/>
<dbReference type="PANTHER" id="PTHR21152">
    <property type="entry name" value="AMINOTRANSFERASE CLASS V"/>
    <property type="match status" value="1"/>
</dbReference>
<feature type="modified residue" description="N6-(pyridoxal phosphate)lysine" evidence="11">
    <location>
        <position position="201"/>
    </location>
</feature>
<proteinExistence type="inferred from homology"/>
<sequence length="397" mass="42870">MSNSRIPGRNFLFVPGPTNIPDRILRAMNVVSEDHRSPKFPELTLPLFTQLKKVFKTESGQAFIFPASGTGGWEAAITNTLSPGDKVIAQRFGQFTHLWIDLAKRIGLDVIEQDEEWGTGNNPERIEETLKADKNHEIKAVFATHNETATGVTSDIGAVRKAIDNAKHPAMLFVDGVSSVGSLDFKQDEWGVDVAVSGSQKGFMLPAGLALLSVSQKALKAGETAKLHRAYFDFQDHVKANATGYFPYTPALPLLYGLRESLNVLFEEGLDQVYARHHHLAEGVRAAVAAWGLKPCAKESKWNSDTVTAILVPEGFDAAKVIEIAYKRYNLALGAGLSKVAGKVFRIGHLGDLNELMLLGAIAGAEMAMLDVGIPVTPGSGVAAAQAVYRANPILQA</sequence>
<gene>
    <name evidence="15" type="ORF">CQW49_12200</name>
</gene>
<dbReference type="RefSeq" id="WP_003613273.1">
    <property type="nucleotide sequence ID" value="NZ_ADVE02000001.1"/>
</dbReference>
<evidence type="ECO:0000256" key="4">
    <source>
        <dbReference type="ARBA" id="ARBA00022679"/>
    </source>
</evidence>
<dbReference type="GO" id="GO:0050281">
    <property type="term" value="F:L-serine-glyoxylate transaminase activity"/>
    <property type="evidence" value="ECO:0007669"/>
    <property type="project" value="UniProtKB-EC"/>
</dbReference>
<dbReference type="Gene3D" id="3.90.1150.10">
    <property type="entry name" value="Aspartate Aminotransferase, domain 1"/>
    <property type="match status" value="1"/>
</dbReference>
<dbReference type="Pfam" id="PF00266">
    <property type="entry name" value="Aminotran_5"/>
    <property type="match status" value="1"/>
</dbReference>
<dbReference type="KEGG" id="mtw:CQW49_12200"/>
<dbReference type="EMBL" id="CP023737">
    <property type="protein sequence ID" value="ATQ68556.1"/>
    <property type="molecule type" value="Genomic_DNA"/>
</dbReference>
<dbReference type="GO" id="GO:0019265">
    <property type="term" value="P:glycine biosynthetic process, by transamination of glyoxylate"/>
    <property type="evidence" value="ECO:0007669"/>
    <property type="project" value="TreeGrafter"/>
</dbReference>
<dbReference type="PROSITE" id="PS00595">
    <property type="entry name" value="AA_TRANSFER_CLASS_5"/>
    <property type="match status" value="1"/>
</dbReference>
<dbReference type="InterPro" id="IPR024169">
    <property type="entry name" value="SP_NH2Trfase/AEP_transaminase"/>
</dbReference>
<keyword evidence="3 15" id="KW-0032">Aminotransferase</keyword>
<evidence type="ECO:0000256" key="2">
    <source>
        <dbReference type="ARBA" id="ARBA00009236"/>
    </source>
</evidence>
<comment type="catalytic activity">
    <reaction evidence="9">
        <text>glyoxylate + L-serine = 3-hydroxypyruvate + glycine</text>
        <dbReference type="Rhea" id="RHEA:19125"/>
        <dbReference type="ChEBI" id="CHEBI:17180"/>
        <dbReference type="ChEBI" id="CHEBI:33384"/>
        <dbReference type="ChEBI" id="CHEBI:36655"/>
        <dbReference type="ChEBI" id="CHEBI:57305"/>
        <dbReference type="EC" id="2.6.1.45"/>
    </reaction>
</comment>
<dbReference type="AlphaFoldDB" id="A0A2D2D0N7"/>
<comment type="pathway">
    <text evidence="6">One-carbon metabolism; formaldehyde assimilation via serine pathway.</text>
</comment>